<dbReference type="GO" id="GO:0051903">
    <property type="term" value="F:S-(hydroxymethyl)glutathione dehydrogenase [NAD(P)+] activity"/>
    <property type="evidence" value="ECO:0007669"/>
    <property type="project" value="TreeGrafter"/>
</dbReference>
<dbReference type="AlphaFoldDB" id="A0AAI9E7K1"/>
<dbReference type="Gene3D" id="3.40.50.720">
    <property type="entry name" value="NAD(P)-binding Rossmann-like Domain"/>
    <property type="match status" value="1"/>
</dbReference>
<evidence type="ECO:0000256" key="4">
    <source>
        <dbReference type="ARBA" id="ARBA00023027"/>
    </source>
</evidence>
<dbReference type="SUPFAM" id="SSF50129">
    <property type="entry name" value="GroES-like"/>
    <property type="match status" value="1"/>
</dbReference>
<accession>A0AAI9E7K1</accession>
<comment type="cofactor">
    <cofactor evidence="5">
        <name>Zn(2+)</name>
        <dbReference type="ChEBI" id="CHEBI:29105"/>
    </cofactor>
</comment>
<feature type="domain" description="Enoyl reductase (ER)" evidence="6">
    <location>
        <begin position="11"/>
        <end position="378"/>
    </location>
</feature>
<dbReference type="InterPro" id="IPR002328">
    <property type="entry name" value="ADH_Zn_CS"/>
</dbReference>
<dbReference type="InterPro" id="IPR036291">
    <property type="entry name" value="NAD(P)-bd_dom_sf"/>
</dbReference>
<evidence type="ECO:0000256" key="3">
    <source>
        <dbReference type="ARBA" id="ARBA00023002"/>
    </source>
</evidence>
<dbReference type="Gene3D" id="3.90.180.10">
    <property type="entry name" value="Medium-chain alcohol dehydrogenases, catalytic domain"/>
    <property type="match status" value="1"/>
</dbReference>
<dbReference type="EMBL" id="CAVMBE010000005">
    <property type="protein sequence ID" value="CAK3832868.1"/>
    <property type="molecule type" value="Genomic_DNA"/>
</dbReference>
<dbReference type="GO" id="GO:0008270">
    <property type="term" value="F:zinc ion binding"/>
    <property type="evidence" value="ECO:0007669"/>
    <property type="project" value="InterPro"/>
</dbReference>
<dbReference type="Pfam" id="PF00107">
    <property type="entry name" value="ADH_zinc_N"/>
    <property type="match status" value="1"/>
</dbReference>
<keyword evidence="4" id="KW-0520">NAD</keyword>
<dbReference type="GO" id="GO:0005829">
    <property type="term" value="C:cytosol"/>
    <property type="evidence" value="ECO:0007669"/>
    <property type="project" value="TreeGrafter"/>
</dbReference>
<evidence type="ECO:0000259" key="6">
    <source>
        <dbReference type="SMART" id="SM00829"/>
    </source>
</evidence>
<sequence length="380" mass="40388">MASTTTEAYVARASGISLEKVTYSPLAADEILVDIVSASVCHSDVKAAQGTFHLQLPLILGHEGAGYVKAIGSSVTYVQPGDAVVLTFTNCGKCRRCLSGKSPYCDDIFQLNFSGKRENGEFPVRDAEGKAIHGLFFGQSSMSRIALVKQNSAVKIEPKPETREELKIFAALGCGIQTGAGAILNIAHPPPSSTIAIFGAGAVGLSAVLATLLSSPTSTIILIDNSPTKLHHLLQALPIMQHVTTVDSTSTTPDSLSEHLKSLTPEGRGLDFALDCVGNSDVTRAAHMALDKCGLLLNVGSSATARAEYTLASHLVRGITVRGTHQGDSVSRVMVPHLISLWRKGRFPFDGLLSEYKFQDLNQALEDMRAGRVVKPLLVL</sequence>
<dbReference type="Proteomes" id="UP001296104">
    <property type="component" value="Unassembled WGS sequence"/>
</dbReference>
<keyword evidence="3" id="KW-0560">Oxidoreductase</keyword>
<keyword evidence="8" id="KW-1185">Reference proteome</keyword>
<evidence type="ECO:0000313" key="8">
    <source>
        <dbReference type="Proteomes" id="UP001296104"/>
    </source>
</evidence>
<dbReference type="SUPFAM" id="SSF51735">
    <property type="entry name" value="NAD(P)-binding Rossmann-fold domains"/>
    <property type="match status" value="1"/>
</dbReference>
<keyword evidence="1 5" id="KW-0479">Metal-binding</keyword>
<dbReference type="InterPro" id="IPR013154">
    <property type="entry name" value="ADH-like_N"/>
</dbReference>
<dbReference type="InterPro" id="IPR020843">
    <property type="entry name" value="ER"/>
</dbReference>
<dbReference type="GO" id="GO:0046294">
    <property type="term" value="P:formaldehyde catabolic process"/>
    <property type="evidence" value="ECO:0007669"/>
    <property type="project" value="TreeGrafter"/>
</dbReference>
<evidence type="ECO:0000256" key="2">
    <source>
        <dbReference type="ARBA" id="ARBA00022833"/>
    </source>
</evidence>
<comment type="similarity">
    <text evidence="5">Belongs to the zinc-containing alcohol dehydrogenase family.</text>
</comment>
<comment type="caution">
    <text evidence="7">The sequence shown here is derived from an EMBL/GenBank/DDBJ whole genome shotgun (WGS) entry which is preliminary data.</text>
</comment>
<reference evidence="7" key="1">
    <citation type="submission" date="2023-11" db="EMBL/GenBank/DDBJ databases">
        <authorList>
            <person name="Alioto T."/>
            <person name="Alioto T."/>
            <person name="Gomez Garrido J."/>
        </authorList>
    </citation>
    <scope>NUCLEOTIDE SEQUENCE</scope>
</reference>
<dbReference type="Pfam" id="PF08240">
    <property type="entry name" value="ADH_N"/>
    <property type="match status" value="1"/>
</dbReference>
<dbReference type="InterPro" id="IPR013149">
    <property type="entry name" value="ADH-like_C"/>
</dbReference>
<evidence type="ECO:0000313" key="7">
    <source>
        <dbReference type="EMBL" id="CAK3832868.1"/>
    </source>
</evidence>
<evidence type="ECO:0000256" key="1">
    <source>
        <dbReference type="ARBA" id="ARBA00022723"/>
    </source>
</evidence>
<name>A0AAI9E7K1_9PEZI</name>
<dbReference type="PANTHER" id="PTHR43880">
    <property type="entry name" value="ALCOHOL DEHYDROGENASE"/>
    <property type="match status" value="1"/>
</dbReference>
<gene>
    <name evidence="7" type="ORF">LECACI_7A001370</name>
</gene>
<keyword evidence="2 5" id="KW-0862">Zinc</keyword>
<dbReference type="PROSITE" id="PS00059">
    <property type="entry name" value="ADH_ZINC"/>
    <property type="match status" value="1"/>
</dbReference>
<protein>
    <recommendedName>
        <fullName evidence="6">Enoyl reductase (ER) domain-containing protein</fullName>
    </recommendedName>
</protein>
<dbReference type="SMART" id="SM00829">
    <property type="entry name" value="PKS_ER"/>
    <property type="match status" value="1"/>
</dbReference>
<proteinExistence type="inferred from homology"/>
<dbReference type="InterPro" id="IPR011032">
    <property type="entry name" value="GroES-like_sf"/>
</dbReference>
<evidence type="ECO:0000256" key="5">
    <source>
        <dbReference type="RuleBase" id="RU361277"/>
    </source>
</evidence>
<dbReference type="PANTHER" id="PTHR43880:SF12">
    <property type="entry name" value="ALCOHOL DEHYDROGENASE CLASS-3"/>
    <property type="match status" value="1"/>
</dbReference>
<organism evidence="7 8">
    <name type="scientific">Lecanosticta acicola</name>
    <dbReference type="NCBI Taxonomy" id="111012"/>
    <lineage>
        <taxon>Eukaryota</taxon>
        <taxon>Fungi</taxon>
        <taxon>Dikarya</taxon>
        <taxon>Ascomycota</taxon>
        <taxon>Pezizomycotina</taxon>
        <taxon>Dothideomycetes</taxon>
        <taxon>Dothideomycetidae</taxon>
        <taxon>Mycosphaerellales</taxon>
        <taxon>Mycosphaerellaceae</taxon>
        <taxon>Lecanosticta</taxon>
    </lineage>
</organism>